<dbReference type="AlphaFoldDB" id="A0AAV4HSV3"/>
<dbReference type="EMBL" id="BMAT01009191">
    <property type="protein sequence ID" value="GFS00932.1"/>
    <property type="molecule type" value="Genomic_DNA"/>
</dbReference>
<accession>A0AAV4HSV3</accession>
<reference evidence="1 2" key="1">
    <citation type="journal article" date="2021" name="Elife">
        <title>Chloroplast acquisition without the gene transfer in kleptoplastic sea slugs, Plakobranchus ocellatus.</title>
        <authorList>
            <person name="Maeda T."/>
            <person name="Takahashi S."/>
            <person name="Yoshida T."/>
            <person name="Shimamura S."/>
            <person name="Takaki Y."/>
            <person name="Nagai Y."/>
            <person name="Toyoda A."/>
            <person name="Suzuki Y."/>
            <person name="Arimoto A."/>
            <person name="Ishii H."/>
            <person name="Satoh N."/>
            <person name="Nishiyama T."/>
            <person name="Hasebe M."/>
            <person name="Maruyama T."/>
            <person name="Minagawa J."/>
            <person name="Obokata J."/>
            <person name="Shigenobu S."/>
        </authorList>
    </citation>
    <scope>NUCLEOTIDE SEQUENCE [LARGE SCALE GENOMIC DNA]</scope>
</reference>
<dbReference type="Proteomes" id="UP000762676">
    <property type="component" value="Unassembled WGS sequence"/>
</dbReference>
<sequence>MVVVVGYQQNYHLGSHYQLHDTHISPSGVLATTSQGSNASTQGARVTQLSPHPHTMLDMQGLQSAYPGSAVGGMGSIPNIMGGTPGLGLMPSFYGDQNYYRHSR</sequence>
<keyword evidence="2" id="KW-1185">Reference proteome</keyword>
<evidence type="ECO:0000313" key="2">
    <source>
        <dbReference type="Proteomes" id="UP000762676"/>
    </source>
</evidence>
<gene>
    <name evidence="1" type="ORF">ElyMa_004568700</name>
</gene>
<evidence type="ECO:0000313" key="1">
    <source>
        <dbReference type="EMBL" id="GFS00932.1"/>
    </source>
</evidence>
<comment type="caution">
    <text evidence="1">The sequence shown here is derived from an EMBL/GenBank/DDBJ whole genome shotgun (WGS) entry which is preliminary data.</text>
</comment>
<name>A0AAV4HSV3_9GAST</name>
<organism evidence="1 2">
    <name type="scientific">Elysia marginata</name>
    <dbReference type="NCBI Taxonomy" id="1093978"/>
    <lineage>
        <taxon>Eukaryota</taxon>
        <taxon>Metazoa</taxon>
        <taxon>Spiralia</taxon>
        <taxon>Lophotrochozoa</taxon>
        <taxon>Mollusca</taxon>
        <taxon>Gastropoda</taxon>
        <taxon>Heterobranchia</taxon>
        <taxon>Euthyneura</taxon>
        <taxon>Panpulmonata</taxon>
        <taxon>Sacoglossa</taxon>
        <taxon>Placobranchoidea</taxon>
        <taxon>Plakobranchidae</taxon>
        <taxon>Elysia</taxon>
    </lineage>
</organism>
<proteinExistence type="predicted"/>
<protein>
    <submittedName>
        <fullName evidence="1">Uncharacterized protein</fullName>
    </submittedName>
</protein>